<name>A0A5M3XTT2_9ACTN</name>
<dbReference type="Proteomes" id="UP000377595">
    <property type="component" value="Unassembled WGS sequence"/>
</dbReference>
<keyword evidence="3" id="KW-1185">Reference proteome</keyword>
<feature type="region of interest" description="Disordered" evidence="1">
    <location>
        <begin position="65"/>
        <end position="88"/>
    </location>
</feature>
<evidence type="ECO:0000313" key="3">
    <source>
        <dbReference type="Proteomes" id="UP000377595"/>
    </source>
</evidence>
<dbReference type="EMBL" id="BLAF01000055">
    <property type="protein sequence ID" value="GES24665.1"/>
    <property type="molecule type" value="Genomic_DNA"/>
</dbReference>
<feature type="region of interest" description="Disordered" evidence="1">
    <location>
        <begin position="1"/>
        <end position="37"/>
    </location>
</feature>
<feature type="compositionally biased region" description="Polar residues" evidence="1">
    <location>
        <begin position="24"/>
        <end position="37"/>
    </location>
</feature>
<sequence length="88" mass="9614">MDQLIRTVPDSRRGWNQGGASDPSDASGTHQLQLSSHMTQRLAITDSEGFLHPSHDRFDPFPVPWGGSPSKQITKDGQGLFNGLLRGD</sequence>
<comment type="caution">
    <text evidence="2">The sequence shown here is derived from an EMBL/GenBank/DDBJ whole genome shotgun (WGS) entry which is preliminary data.</text>
</comment>
<organism evidence="2 3">
    <name type="scientific">Acrocarpospora pleiomorpha</name>
    <dbReference type="NCBI Taxonomy" id="90975"/>
    <lineage>
        <taxon>Bacteria</taxon>
        <taxon>Bacillati</taxon>
        <taxon>Actinomycetota</taxon>
        <taxon>Actinomycetes</taxon>
        <taxon>Streptosporangiales</taxon>
        <taxon>Streptosporangiaceae</taxon>
        <taxon>Acrocarpospora</taxon>
    </lineage>
</organism>
<reference evidence="2 3" key="1">
    <citation type="submission" date="2019-10" db="EMBL/GenBank/DDBJ databases">
        <title>Whole genome shotgun sequence of Acrocarpospora pleiomorpha NBRC 16267.</title>
        <authorList>
            <person name="Ichikawa N."/>
            <person name="Kimura A."/>
            <person name="Kitahashi Y."/>
            <person name="Komaki H."/>
            <person name="Oguchi A."/>
        </authorList>
    </citation>
    <scope>NUCLEOTIDE SEQUENCE [LARGE SCALE GENOMIC DNA]</scope>
    <source>
        <strain evidence="2 3">NBRC 16267</strain>
    </source>
</reference>
<evidence type="ECO:0000313" key="2">
    <source>
        <dbReference type="EMBL" id="GES24665.1"/>
    </source>
</evidence>
<accession>A0A5M3XTT2</accession>
<dbReference type="AlphaFoldDB" id="A0A5M3XTT2"/>
<evidence type="ECO:0000256" key="1">
    <source>
        <dbReference type="SAM" id="MobiDB-lite"/>
    </source>
</evidence>
<proteinExistence type="predicted"/>
<protein>
    <submittedName>
        <fullName evidence="2">Uncharacterized protein</fullName>
    </submittedName>
</protein>
<gene>
    <name evidence="2" type="ORF">Aple_075640</name>
</gene>